<dbReference type="Proteomes" id="UP000639775">
    <property type="component" value="Unassembled WGS sequence"/>
</dbReference>
<proteinExistence type="predicted"/>
<evidence type="ECO:0000313" key="3">
    <source>
        <dbReference type="Proteomes" id="UP000639775"/>
    </source>
</evidence>
<gene>
    <name evidence="2" type="ORF">HAT86_02920</name>
</gene>
<dbReference type="EMBL" id="JAAORB010000003">
    <property type="protein sequence ID" value="NHQ73419.1"/>
    <property type="molecule type" value="Genomic_DNA"/>
</dbReference>
<evidence type="ECO:0000313" key="2">
    <source>
        <dbReference type="EMBL" id="NHQ73419.1"/>
    </source>
</evidence>
<dbReference type="Pfam" id="PF19834">
    <property type="entry name" value="DUF6314"/>
    <property type="match status" value="1"/>
</dbReference>
<feature type="domain" description="DUF6314" evidence="1">
    <location>
        <begin position="16"/>
        <end position="138"/>
    </location>
</feature>
<keyword evidence="3" id="KW-1185">Reference proteome</keyword>
<dbReference type="InterPro" id="IPR045632">
    <property type="entry name" value="DUF6314"/>
</dbReference>
<reference evidence="2" key="1">
    <citation type="submission" date="2020-03" db="EMBL/GenBank/DDBJ databases">
        <title>Roseovarius gahaiensis sp. nov., isolated from Gahai Saline Lake, China.</title>
        <authorList>
            <person name="Sun X."/>
        </authorList>
    </citation>
    <scope>NUCLEOTIDE SEQUENCE</scope>
    <source>
        <strain evidence="2">GH877</strain>
    </source>
</reference>
<sequence>MADEHNEAEARTLADFEGRWQMVRRIVHADGTVARMEGEACWTPAPDGLICEERGLLQVADAAPLEAQRRYLWSDGLRVWFDDGRFFHQVPARGGTCSHWCDPDQYEGRYVFGQWPSWRCIWQVRGPRKDYIMMTEYRPEHGTGRGKEGALPPSP</sequence>
<protein>
    <submittedName>
        <fullName evidence="2">Trigger factor</fullName>
    </submittedName>
</protein>
<comment type="caution">
    <text evidence="2">The sequence shown here is derived from an EMBL/GenBank/DDBJ whole genome shotgun (WGS) entry which is preliminary data.</text>
</comment>
<dbReference type="AlphaFoldDB" id="A0A967BAE3"/>
<organism evidence="2 3">
    <name type="scientific">Roseovarius gahaiensis</name>
    <dbReference type="NCBI Taxonomy" id="2716691"/>
    <lineage>
        <taxon>Bacteria</taxon>
        <taxon>Pseudomonadati</taxon>
        <taxon>Pseudomonadota</taxon>
        <taxon>Alphaproteobacteria</taxon>
        <taxon>Rhodobacterales</taxon>
        <taxon>Roseobacteraceae</taxon>
        <taxon>Roseovarius</taxon>
    </lineage>
</organism>
<accession>A0A967BAE3</accession>
<evidence type="ECO:0000259" key="1">
    <source>
        <dbReference type="Pfam" id="PF19834"/>
    </source>
</evidence>
<name>A0A967BAE3_9RHOB</name>